<evidence type="ECO:0000313" key="6">
    <source>
        <dbReference type="EMBL" id="CCH47497.1"/>
    </source>
</evidence>
<evidence type="ECO:0000256" key="4">
    <source>
        <dbReference type="SAM" id="SignalP"/>
    </source>
</evidence>
<dbReference type="BioCyc" id="DPIE1322246:BN4_RS01335-MONOMER"/>
<keyword evidence="7" id="KW-1185">Reference proteome</keyword>
<dbReference type="Gene3D" id="3.90.76.10">
    <property type="entry name" value="Dipeptide-binding Protein, Domain 1"/>
    <property type="match status" value="1"/>
</dbReference>
<sequence length="544" mass="61403">MSLRFTVIIFFSFLLLAACGESGPATPVKPVMLAEISASPESGGKFIEASIGEPSNLIPILASDSASHDIASQIYVGLLKYDKNINLVPYAAESFSVEKGGKLIKFKLRKDIFWTDGVQLTAEDVEFTYRLTIDPKTPTPYATNFKAVKTFRLTGRFSFEVEYEEPYAKALVSWATDILPKHVLEGEDLLNTKYSREPVGAGPYLLKKWEPGTQVILEANPHFFEGQPYIETVVYRIIPDLSTQFLELKAGNIDTMGLTPLQYLYQTSGPGWDRSFNKFEFLSSGYTFLGFNMKHPFFKDVRVRQAIDYAIDRREIVKGVLYGLGEVANGPYKPGTWQYDKDVKPRPYDPEKARKLLADAGWIDSDGDGILDKDGTPFAFSIMTNQGNTQRIKTGVILQQRLGEIGILVHLRTIEWAAFTKEFVNKGRFDAIILGWNILQDPDIFSVWHSSMAVDGGLNFTRYTNARLDDLLVRGRKMVGQEQRKPIYDEVQQILHDDVPYCFLYVAKALPIVQARVQNIKAAPAGIAYNFTKWWIPTSYQLLQ</sequence>
<dbReference type="PATRIC" id="fig|879567.3.peg.266"/>
<dbReference type="OrthoDB" id="9772924at2"/>
<evidence type="ECO:0000256" key="1">
    <source>
        <dbReference type="ARBA" id="ARBA00005695"/>
    </source>
</evidence>
<protein>
    <submittedName>
        <fullName evidence="6">Extracellular solute-binding protein family 5</fullName>
    </submittedName>
</protein>
<dbReference type="InterPro" id="IPR030678">
    <property type="entry name" value="Peptide/Ni-bd"/>
</dbReference>
<dbReference type="CDD" id="cd08514">
    <property type="entry name" value="PBP2_AppA_like"/>
    <property type="match status" value="1"/>
</dbReference>
<dbReference type="Gene3D" id="3.10.105.10">
    <property type="entry name" value="Dipeptide-binding Protein, Domain 3"/>
    <property type="match status" value="1"/>
</dbReference>
<dbReference type="SUPFAM" id="SSF53850">
    <property type="entry name" value="Periplasmic binding protein-like II"/>
    <property type="match status" value="1"/>
</dbReference>
<evidence type="ECO:0000256" key="3">
    <source>
        <dbReference type="ARBA" id="ARBA00022729"/>
    </source>
</evidence>
<gene>
    <name evidence="6" type="primary">appA</name>
    <name evidence="6" type="ordered locus">BN4_10257</name>
</gene>
<feature type="domain" description="Solute-binding protein family 5" evidence="5">
    <location>
        <begin position="87"/>
        <end position="443"/>
    </location>
</feature>
<feature type="signal peptide" evidence="4">
    <location>
        <begin position="1"/>
        <end position="17"/>
    </location>
</feature>
<dbReference type="PROSITE" id="PS51257">
    <property type="entry name" value="PROKAR_LIPOPROTEIN"/>
    <property type="match status" value="1"/>
</dbReference>
<dbReference type="Pfam" id="PF00496">
    <property type="entry name" value="SBP_bac_5"/>
    <property type="match status" value="1"/>
</dbReference>
<dbReference type="GO" id="GO:0030288">
    <property type="term" value="C:outer membrane-bounded periplasmic space"/>
    <property type="evidence" value="ECO:0007669"/>
    <property type="project" value="UniProtKB-ARBA"/>
</dbReference>
<dbReference type="STRING" id="1322246.BN4_10257"/>
<dbReference type="GO" id="GO:0043190">
    <property type="term" value="C:ATP-binding cassette (ABC) transporter complex"/>
    <property type="evidence" value="ECO:0007669"/>
    <property type="project" value="InterPro"/>
</dbReference>
<evidence type="ECO:0000259" key="5">
    <source>
        <dbReference type="Pfam" id="PF00496"/>
    </source>
</evidence>
<reference evidence="6 7" key="1">
    <citation type="journal article" date="2013" name="PLoS ONE">
        <title>The first genomic and proteomic characterization of a deep-sea sulfate reducer: insights into the piezophilic lifestyle of Desulfovibrio piezophilus.</title>
        <authorList>
            <person name="Pradel N."/>
            <person name="Ji B."/>
            <person name="Gimenez G."/>
            <person name="Talla E."/>
            <person name="Lenoble P."/>
            <person name="Garel M."/>
            <person name="Tamburini C."/>
            <person name="Fourquet P."/>
            <person name="Lebrun R."/>
            <person name="Bertin P."/>
            <person name="Denis Y."/>
            <person name="Pophillat M."/>
            <person name="Barbe V."/>
            <person name="Ollivier B."/>
            <person name="Dolla A."/>
        </authorList>
    </citation>
    <scope>NUCLEOTIDE SEQUENCE [LARGE SCALE GENOMIC DNA]</scope>
    <source>
        <strain evidence="7">DSM 10523 / SB164P1</strain>
    </source>
</reference>
<evidence type="ECO:0000256" key="2">
    <source>
        <dbReference type="ARBA" id="ARBA00022448"/>
    </source>
</evidence>
<dbReference type="InterPro" id="IPR039424">
    <property type="entry name" value="SBP_5"/>
</dbReference>
<dbReference type="RefSeq" id="WP_015413552.1">
    <property type="nucleotide sequence ID" value="NC_020409.1"/>
</dbReference>
<evidence type="ECO:0000313" key="7">
    <source>
        <dbReference type="Proteomes" id="UP000011724"/>
    </source>
</evidence>
<dbReference type="Proteomes" id="UP000011724">
    <property type="component" value="Chromosome"/>
</dbReference>
<dbReference type="GO" id="GO:0015833">
    <property type="term" value="P:peptide transport"/>
    <property type="evidence" value="ECO:0007669"/>
    <property type="project" value="TreeGrafter"/>
</dbReference>
<dbReference type="HOGENOM" id="CLU_017028_8_6_7"/>
<keyword evidence="2" id="KW-0813">Transport</keyword>
<dbReference type="eggNOG" id="COG0747">
    <property type="taxonomic scope" value="Bacteria"/>
</dbReference>
<dbReference type="AlphaFoldDB" id="M1WQ60"/>
<name>M1WQ60_PSEP2</name>
<organism evidence="6 7">
    <name type="scientific">Pseudodesulfovibrio piezophilus (strain DSM 21447 / JCM 15486 / C1TLV30)</name>
    <name type="common">Desulfovibrio piezophilus</name>
    <dbReference type="NCBI Taxonomy" id="1322246"/>
    <lineage>
        <taxon>Bacteria</taxon>
        <taxon>Pseudomonadati</taxon>
        <taxon>Thermodesulfobacteriota</taxon>
        <taxon>Desulfovibrionia</taxon>
        <taxon>Desulfovibrionales</taxon>
        <taxon>Desulfovibrionaceae</taxon>
    </lineage>
</organism>
<dbReference type="EMBL" id="FO203427">
    <property type="protein sequence ID" value="CCH47497.1"/>
    <property type="molecule type" value="Genomic_DNA"/>
</dbReference>
<dbReference type="GO" id="GO:1904680">
    <property type="term" value="F:peptide transmembrane transporter activity"/>
    <property type="evidence" value="ECO:0007669"/>
    <property type="project" value="TreeGrafter"/>
</dbReference>
<dbReference type="FunFam" id="3.10.105.10:FF:000006">
    <property type="entry name" value="Peptide ABC transporter substrate-binding protein"/>
    <property type="match status" value="1"/>
</dbReference>
<dbReference type="PANTHER" id="PTHR30290">
    <property type="entry name" value="PERIPLASMIC BINDING COMPONENT OF ABC TRANSPORTER"/>
    <property type="match status" value="1"/>
</dbReference>
<reference evidence="7" key="2">
    <citation type="journal article" date="2013" name="Stand. Genomic Sci.">
        <title>Complete genome sequence of Desulfocapsa sulfexigens, a marine deltaproteobacterium specialized in disproportionating inorganic sulfur compounds.</title>
        <authorList>
            <person name="Finster K.W."/>
            <person name="Kjeldsen K.U."/>
            <person name="Kube M."/>
            <person name="Reinhardt R."/>
            <person name="Mussmann M."/>
            <person name="Amann R."/>
            <person name="Schreiber L."/>
        </authorList>
    </citation>
    <scope>NUCLEOTIDE SEQUENCE [LARGE SCALE GENOMIC DNA]</scope>
    <source>
        <strain evidence="7">DSM 10523 / SB164P1</strain>
    </source>
</reference>
<dbReference type="KEGG" id="dpi:BN4_10257"/>
<dbReference type="PIRSF" id="PIRSF002741">
    <property type="entry name" value="MppA"/>
    <property type="match status" value="1"/>
</dbReference>
<dbReference type="InterPro" id="IPR000914">
    <property type="entry name" value="SBP_5_dom"/>
</dbReference>
<keyword evidence="3 4" id="KW-0732">Signal</keyword>
<dbReference type="PANTHER" id="PTHR30290:SF38">
    <property type="entry name" value="D,D-DIPEPTIDE-BINDING PERIPLASMIC PROTEIN DDPA-RELATED"/>
    <property type="match status" value="1"/>
</dbReference>
<accession>M1WQ60</accession>
<proteinExistence type="inferred from homology"/>
<dbReference type="Gene3D" id="3.40.190.10">
    <property type="entry name" value="Periplasmic binding protein-like II"/>
    <property type="match status" value="1"/>
</dbReference>
<feature type="chain" id="PRO_5004018970" evidence="4">
    <location>
        <begin position="18"/>
        <end position="544"/>
    </location>
</feature>
<comment type="similarity">
    <text evidence="1">Belongs to the bacterial solute-binding protein 5 family.</text>
</comment>